<evidence type="ECO:0000313" key="2">
    <source>
        <dbReference type="EMBL" id="KAF7633612.1"/>
    </source>
</evidence>
<protein>
    <submittedName>
        <fullName evidence="2">Uncharacterized protein</fullName>
    </submittedName>
</protein>
<organism evidence="2 3">
    <name type="scientific">Meloidogyne graminicola</name>
    <dbReference type="NCBI Taxonomy" id="189291"/>
    <lineage>
        <taxon>Eukaryota</taxon>
        <taxon>Metazoa</taxon>
        <taxon>Ecdysozoa</taxon>
        <taxon>Nematoda</taxon>
        <taxon>Chromadorea</taxon>
        <taxon>Rhabditida</taxon>
        <taxon>Tylenchina</taxon>
        <taxon>Tylenchomorpha</taxon>
        <taxon>Tylenchoidea</taxon>
        <taxon>Meloidogynidae</taxon>
        <taxon>Meloidogyninae</taxon>
        <taxon>Meloidogyne</taxon>
    </lineage>
</organism>
<reference evidence="2" key="1">
    <citation type="journal article" date="2020" name="Ecol. Evol.">
        <title>Genome structure and content of the rice root-knot nematode (Meloidogyne graminicola).</title>
        <authorList>
            <person name="Phan N.T."/>
            <person name="Danchin E.G.J."/>
            <person name="Klopp C."/>
            <person name="Perfus-Barbeoch L."/>
            <person name="Kozlowski D.K."/>
            <person name="Koutsovoulos G.D."/>
            <person name="Lopez-Roques C."/>
            <person name="Bouchez O."/>
            <person name="Zahm M."/>
            <person name="Besnard G."/>
            <person name="Bellafiore S."/>
        </authorList>
    </citation>
    <scope>NUCLEOTIDE SEQUENCE</scope>
    <source>
        <strain evidence="2">VN-18</strain>
    </source>
</reference>
<dbReference type="AlphaFoldDB" id="A0A8S9ZK12"/>
<accession>A0A8S9ZK12</accession>
<feature type="region of interest" description="Disordered" evidence="1">
    <location>
        <begin position="53"/>
        <end position="96"/>
    </location>
</feature>
<comment type="caution">
    <text evidence="2">The sequence shown here is derived from an EMBL/GenBank/DDBJ whole genome shotgun (WGS) entry which is preliminary data.</text>
</comment>
<evidence type="ECO:0000256" key="1">
    <source>
        <dbReference type="SAM" id="MobiDB-lite"/>
    </source>
</evidence>
<keyword evidence="3" id="KW-1185">Reference proteome</keyword>
<proteinExistence type="predicted"/>
<evidence type="ECO:0000313" key="3">
    <source>
        <dbReference type="Proteomes" id="UP000605970"/>
    </source>
</evidence>
<gene>
    <name evidence="2" type="ORF">Mgra_00007018</name>
</gene>
<name>A0A8S9ZK12_9BILA</name>
<dbReference type="Proteomes" id="UP000605970">
    <property type="component" value="Unassembled WGS sequence"/>
</dbReference>
<feature type="compositionally biased region" description="Basic and acidic residues" evidence="1">
    <location>
        <begin position="53"/>
        <end position="64"/>
    </location>
</feature>
<sequence length="152" mass="17385">MREDEEKEEKAKFLQILEKHFERQNKMINTFCAEMTNSNKLVFNQLRKVINKEEDVTDKAEESKPGTSGTSSVSDTGPTISDTDISPERKRWRPSIGSPRKEWFCHICQQSMNIKSRSSHLNSKTHNNLAALLNNATSSLFGQPDKQLSKKD</sequence>
<dbReference type="EMBL" id="JABEBT010000073">
    <property type="protein sequence ID" value="KAF7633612.1"/>
    <property type="molecule type" value="Genomic_DNA"/>
</dbReference>
<feature type="compositionally biased region" description="Low complexity" evidence="1">
    <location>
        <begin position="66"/>
        <end position="79"/>
    </location>
</feature>